<reference evidence="2 3" key="1">
    <citation type="journal article" date="2014" name="PLoS ONE">
        <title>De novo Genome Assembly of the Fungal Plant Pathogen Pyrenophora semeniperda.</title>
        <authorList>
            <person name="Soliai M.M."/>
            <person name="Meyer S.E."/>
            <person name="Udall J.A."/>
            <person name="Elzinga D.E."/>
            <person name="Hermansen R.A."/>
            <person name="Bodily P.M."/>
            <person name="Hart A.A."/>
            <person name="Coleman C.E."/>
        </authorList>
    </citation>
    <scope>NUCLEOTIDE SEQUENCE [LARGE SCALE GENOMIC DNA]</scope>
    <source>
        <strain evidence="2 3">CCB06</strain>
        <tissue evidence="2">Mycelium</tissue>
    </source>
</reference>
<dbReference type="AlphaFoldDB" id="A0A3M7LZ72"/>
<dbReference type="Proteomes" id="UP000265663">
    <property type="component" value="Unassembled WGS sequence"/>
</dbReference>
<feature type="region of interest" description="Disordered" evidence="1">
    <location>
        <begin position="117"/>
        <end position="163"/>
    </location>
</feature>
<keyword evidence="3" id="KW-1185">Reference proteome</keyword>
<evidence type="ECO:0000313" key="2">
    <source>
        <dbReference type="EMBL" id="RMZ67567.1"/>
    </source>
</evidence>
<evidence type="ECO:0000313" key="3">
    <source>
        <dbReference type="Proteomes" id="UP000265663"/>
    </source>
</evidence>
<feature type="compositionally biased region" description="Basic residues" evidence="1">
    <location>
        <begin position="67"/>
        <end position="76"/>
    </location>
</feature>
<dbReference type="EMBL" id="KE747810">
    <property type="protein sequence ID" value="RMZ67567.1"/>
    <property type="molecule type" value="Genomic_DNA"/>
</dbReference>
<feature type="region of interest" description="Disordered" evidence="1">
    <location>
        <begin position="37"/>
        <end position="76"/>
    </location>
</feature>
<name>A0A3M7LZ72_9PLEO</name>
<sequence>MTDQLDFSQFFNWDDIPNFALASELSGIPITTEQDAHATSLDDIGGTHTSTRKRKRKQKRPMDKNPTRKQKSPTIKRKLGCPIFEAGFLVQFSTPFTKTCNFKARMTAIPAEVTPKPLSIDVTPRSPSPTLSHHSTRFRMTSRSSQNNRNVFTHDDQLSTADVNLGDDERVEIDSTPTIRAVTAPIDPDLESCIRKETFLQTFPQTFSCNPWNRGAESRSESGSRACMRLSGDLDQPEQADHPEAIVLRHSSAISFLPVHVLDASKVPLQPLYQGTDRGEKFDLGEFLSRVGSSSHYDFPVLPMQRACGYFRFDHFNYLKGFSGKYKHR</sequence>
<protein>
    <submittedName>
        <fullName evidence="2">Uncharacterized protein</fullName>
    </submittedName>
</protein>
<accession>A0A3M7LZ72</accession>
<proteinExistence type="predicted"/>
<evidence type="ECO:0000256" key="1">
    <source>
        <dbReference type="SAM" id="MobiDB-lite"/>
    </source>
</evidence>
<gene>
    <name evidence="2" type="ORF">GMOD_00001510</name>
</gene>
<feature type="compositionally biased region" description="Basic residues" evidence="1">
    <location>
        <begin position="50"/>
        <end position="59"/>
    </location>
</feature>
<feature type="compositionally biased region" description="Polar residues" evidence="1">
    <location>
        <begin position="128"/>
        <end position="151"/>
    </location>
</feature>
<organism evidence="2 3">
    <name type="scientific">Pyrenophora seminiperda CCB06</name>
    <dbReference type="NCBI Taxonomy" id="1302712"/>
    <lineage>
        <taxon>Eukaryota</taxon>
        <taxon>Fungi</taxon>
        <taxon>Dikarya</taxon>
        <taxon>Ascomycota</taxon>
        <taxon>Pezizomycotina</taxon>
        <taxon>Dothideomycetes</taxon>
        <taxon>Pleosporomycetidae</taxon>
        <taxon>Pleosporales</taxon>
        <taxon>Pleosporineae</taxon>
        <taxon>Pleosporaceae</taxon>
        <taxon>Pyrenophora</taxon>
    </lineage>
</organism>